<keyword evidence="2" id="KW-1003">Cell membrane</keyword>
<accession>A0A7X6PPP6</accession>
<name>A0A7X6PPP6_9CORY</name>
<evidence type="ECO:0000313" key="9">
    <source>
        <dbReference type="Proteomes" id="UP000557899"/>
    </source>
</evidence>
<evidence type="ECO:0000256" key="4">
    <source>
        <dbReference type="ARBA" id="ARBA00022989"/>
    </source>
</evidence>
<dbReference type="InterPro" id="IPR019108">
    <property type="entry name" value="Caa3_assmbl_CtaG-rel"/>
</dbReference>
<feature type="region of interest" description="Disordered" evidence="6">
    <location>
        <begin position="74"/>
        <end position="114"/>
    </location>
</feature>
<dbReference type="AlphaFoldDB" id="A0A7X6PPP6"/>
<protein>
    <submittedName>
        <fullName evidence="8">Cytochrome c oxidase assembly protein</fullName>
    </submittedName>
</protein>
<feature type="compositionally biased region" description="Basic and acidic residues" evidence="6">
    <location>
        <begin position="77"/>
        <end position="100"/>
    </location>
</feature>
<gene>
    <name evidence="8" type="ORF">GX859_11380</name>
</gene>
<evidence type="ECO:0000256" key="2">
    <source>
        <dbReference type="ARBA" id="ARBA00022475"/>
    </source>
</evidence>
<dbReference type="EMBL" id="JAAZHI010000222">
    <property type="protein sequence ID" value="NLA56871.1"/>
    <property type="molecule type" value="Genomic_DNA"/>
</dbReference>
<keyword evidence="3 7" id="KW-0812">Transmembrane</keyword>
<keyword evidence="4 7" id="KW-1133">Transmembrane helix</keyword>
<organism evidence="8 9">
    <name type="scientific">Corynebacterium humireducens</name>
    <dbReference type="NCBI Taxonomy" id="1223514"/>
    <lineage>
        <taxon>Bacteria</taxon>
        <taxon>Bacillati</taxon>
        <taxon>Actinomycetota</taxon>
        <taxon>Actinomycetes</taxon>
        <taxon>Mycobacteriales</taxon>
        <taxon>Corynebacteriaceae</taxon>
        <taxon>Corynebacterium</taxon>
    </lineage>
</organism>
<dbReference type="Pfam" id="PF09678">
    <property type="entry name" value="Caa3_CtaG"/>
    <property type="match status" value="1"/>
</dbReference>
<evidence type="ECO:0000256" key="1">
    <source>
        <dbReference type="ARBA" id="ARBA00004651"/>
    </source>
</evidence>
<evidence type="ECO:0000256" key="7">
    <source>
        <dbReference type="SAM" id="Phobius"/>
    </source>
</evidence>
<comment type="caution">
    <text evidence="8">The sequence shown here is derived from an EMBL/GenBank/DDBJ whole genome shotgun (WGS) entry which is preliminary data.</text>
</comment>
<sequence length="114" mass="12996">GLPWELNLLEDQKVGGGIGWASGSFPLGLVFLLLFIGWRRDDRATEVAYEKRVESGEDHDWESYNEMLARMAAGGSAREEFEEKEFRRAEESAPEEKPVEDAGPVLDLRSRRKR</sequence>
<reference evidence="8 9" key="1">
    <citation type="journal article" date="2020" name="Biotechnol. Biofuels">
        <title>New insights from the biogas microbiome by comprehensive genome-resolved metagenomics of nearly 1600 species originating from multiple anaerobic digesters.</title>
        <authorList>
            <person name="Campanaro S."/>
            <person name="Treu L."/>
            <person name="Rodriguez-R L.M."/>
            <person name="Kovalovszki A."/>
            <person name="Ziels R.M."/>
            <person name="Maus I."/>
            <person name="Zhu X."/>
            <person name="Kougias P.G."/>
            <person name="Basile A."/>
            <person name="Luo G."/>
            <person name="Schluter A."/>
            <person name="Konstantinidis K.T."/>
            <person name="Angelidaki I."/>
        </authorList>
    </citation>
    <scope>NUCLEOTIDE SEQUENCE [LARGE SCALE GENOMIC DNA]</scope>
    <source>
        <strain evidence="8">AS15tlH2ME_198</strain>
    </source>
</reference>
<evidence type="ECO:0000256" key="6">
    <source>
        <dbReference type="SAM" id="MobiDB-lite"/>
    </source>
</evidence>
<dbReference type="GO" id="GO:0005886">
    <property type="term" value="C:plasma membrane"/>
    <property type="evidence" value="ECO:0007669"/>
    <property type="project" value="UniProtKB-SubCell"/>
</dbReference>
<evidence type="ECO:0000256" key="5">
    <source>
        <dbReference type="ARBA" id="ARBA00023136"/>
    </source>
</evidence>
<evidence type="ECO:0000313" key="8">
    <source>
        <dbReference type="EMBL" id="NLA56871.1"/>
    </source>
</evidence>
<feature type="transmembrane region" description="Helical" evidence="7">
    <location>
        <begin position="20"/>
        <end position="38"/>
    </location>
</feature>
<evidence type="ECO:0000256" key="3">
    <source>
        <dbReference type="ARBA" id="ARBA00022692"/>
    </source>
</evidence>
<keyword evidence="5 7" id="KW-0472">Membrane</keyword>
<feature type="non-terminal residue" evidence="8">
    <location>
        <position position="1"/>
    </location>
</feature>
<comment type="subcellular location">
    <subcellularLocation>
        <location evidence="1">Cell membrane</location>
        <topology evidence="1">Multi-pass membrane protein</topology>
    </subcellularLocation>
</comment>
<proteinExistence type="predicted"/>
<dbReference type="Proteomes" id="UP000557899">
    <property type="component" value="Unassembled WGS sequence"/>
</dbReference>